<dbReference type="Gene3D" id="2.40.50.180">
    <property type="entry name" value="CheA-289, Domain 4"/>
    <property type="match status" value="1"/>
</dbReference>
<dbReference type="Proteomes" id="UP001215827">
    <property type="component" value="Chromosome"/>
</dbReference>
<evidence type="ECO:0000313" key="3">
    <source>
        <dbReference type="Proteomes" id="UP001215827"/>
    </source>
</evidence>
<dbReference type="InterPro" id="IPR036061">
    <property type="entry name" value="CheW-like_dom_sf"/>
</dbReference>
<dbReference type="Gene3D" id="2.30.30.40">
    <property type="entry name" value="SH3 Domains"/>
    <property type="match status" value="1"/>
</dbReference>
<protein>
    <submittedName>
        <fullName evidence="2">Chemotaxis protein CheW</fullName>
    </submittedName>
</protein>
<dbReference type="PROSITE" id="PS50851">
    <property type="entry name" value="CHEW"/>
    <property type="match status" value="1"/>
</dbReference>
<feature type="domain" description="CheW-like" evidence="1">
    <location>
        <begin position="2"/>
        <end position="141"/>
    </location>
</feature>
<accession>A0ABY8FT70</accession>
<dbReference type="SUPFAM" id="SSF50341">
    <property type="entry name" value="CheW-like"/>
    <property type="match status" value="1"/>
</dbReference>
<dbReference type="InterPro" id="IPR039315">
    <property type="entry name" value="CheW"/>
</dbReference>
<name>A0ABY8FT70_9SPHN</name>
<dbReference type="Pfam" id="PF01584">
    <property type="entry name" value="CheW"/>
    <property type="match status" value="1"/>
</dbReference>
<dbReference type="RefSeq" id="WP_278016870.1">
    <property type="nucleotide sequence ID" value="NZ_CP121106.1"/>
</dbReference>
<reference evidence="2 3" key="1">
    <citation type="submission" date="2023-03" db="EMBL/GenBank/DDBJ databases">
        <title>Altererythrobacter sp. CAU 1644 isolated from sand.</title>
        <authorList>
            <person name="Kim W."/>
        </authorList>
    </citation>
    <scope>NUCLEOTIDE SEQUENCE [LARGE SCALE GENOMIC DNA]</scope>
    <source>
        <strain evidence="2 3">CAU 1644</strain>
    </source>
</reference>
<proteinExistence type="predicted"/>
<dbReference type="InterPro" id="IPR002545">
    <property type="entry name" value="CheW-lke_dom"/>
</dbReference>
<dbReference type="SMART" id="SM00260">
    <property type="entry name" value="CheW"/>
    <property type="match status" value="1"/>
</dbReference>
<evidence type="ECO:0000259" key="1">
    <source>
        <dbReference type="PROSITE" id="PS50851"/>
    </source>
</evidence>
<organism evidence="2 3">
    <name type="scientific">Altererythrobacter arenosus</name>
    <dbReference type="NCBI Taxonomy" id="3032592"/>
    <lineage>
        <taxon>Bacteria</taxon>
        <taxon>Pseudomonadati</taxon>
        <taxon>Pseudomonadota</taxon>
        <taxon>Alphaproteobacteria</taxon>
        <taxon>Sphingomonadales</taxon>
        <taxon>Erythrobacteraceae</taxon>
        <taxon>Altererythrobacter</taxon>
    </lineage>
</organism>
<dbReference type="PANTHER" id="PTHR22617">
    <property type="entry name" value="CHEMOTAXIS SENSOR HISTIDINE KINASE-RELATED"/>
    <property type="match status" value="1"/>
</dbReference>
<sequence>MNELLLIVHIAGRRCALGANDVHSVIEVGTITPIPRAPEHIAGLTTLRSQALTVVDCRQAIGFDPADFATDIRAPIVHIAGHNYALLVDQVEDVAEAISDAEEVLGGYGERWKGVSKGLIETAEGPALLFDFKALMGSPMEDQRAA</sequence>
<dbReference type="PANTHER" id="PTHR22617:SF23">
    <property type="entry name" value="CHEMOTAXIS PROTEIN CHEW"/>
    <property type="match status" value="1"/>
</dbReference>
<keyword evidence="3" id="KW-1185">Reference proteome</keyword>
<dbReference type="EMBL" id="CP121106">
    <property type="protein sequence ID" value="WFL78180.1"/>
    <property type="molecule type" value="Genomic_DNA"/>
</dbReference>
<gene>
    <name evidence="2" type="ORF">P7228_03685</name>
</gene>
<evidence type="ECO:0000313" key="2">
    <source>
        <dbReference type="EMBL" id="WFL78180.1"/>
    </source>
</evidence>